<dbReference type="Pfam" id="PF12833">
    <property type="entry name" value="HTH_18"/>
    <property type="match status" value="1"/>
</dbReference>
<reference evidence="5 6" key="1">
    <citation type="submission" date="2023-10" db="EMBL/GenBank/DDBJ databases">
        <title>Development of a sustainable strategy for remediation of hydrocarbon-contaminated territories based on the waste exchange concept.</title>
        <authorList>
            <person name="Krivoruchko A."/>
        </authorList>
    </citation>
    <scope>NUCLEOTIDE SEQUENCE [LARGE SCALE GENOMIC DNA]</scope>
    <source>
        <strain evidence="5 6">IEGM 60</strain>
    </source>
</reference>
<keyword evidence="2" id="KW-0238">DNA-binding</keyword>
<dbReference type="PROSITE" id="PS00041">
    <property type="entry name" value="HTH_ARAC_FAMILY_1"/>
    <property type="match status" value="1"/>
</dbReference>
<protein>
    <submittedName>
        <fullName evidence="5">AraC family transcriptional regulator</fullName>
    </submittedName>
</protein>
<dbReference type="SMART" id="SM00342">
    <property type="entry name" value="HTH_ARAC"/>
    <property type="match status" value="1"/>
</dbReference>
<dbReference type="PANTHER" id="PTHR46796">
    <property type="entry name" value="HTH-TYPE TRANSCRIPTIONAL ACTIVATOR RHAS-RELATED"/>
    <property type="match status" value="1"/>
</dbReference>
<dbReference type="Proteomes" id="UP001185737">
    <property type="component" value="Unassembled WGS sequence"/>
</dbReference>
<evidence type="ECO:0000256" key="1">
    <source>
        <dbReference type="ARBA" id="ARBA00023015"/>
    </source>
</evidence>
<organism evidence="5 6">
    <name type="scientific">Rhodococcus jostii</name>
    <dbReference type="NCBI Taxonomy" id="132919"/>
    <lineage>
        <taxon>Bacteria</taxon>
        <taxon>Bacillati</taxon>
        <taxon>Actinomycetota</taxon>
        <taxon>Actinomycetes</taxon>
        <taxon>Mycobacteriales</taxon>
        <taxon>Nocardiaceae</taxon>
        <taxon>Rhodococcus</taxon>
    </lineage>
</organism>
<dbReference type="PANTHER" id="PTHR46796:SF12">
    <property type="entry name" value="HTH-TYPE DNA-BINDING TRANSCRIPTIONAL ACTIVATOR EUTR"/>
    <property type="match status" value="1"/>
</dbReference>
<dbReference type="InterPro" id="IPR035418">
    <property type="entry name" value="AraC-bd_2"/>
</dbReference>
<keyword evidence="6" id="KW-1185">Reference proteome</keyword>
<feature type="domain" description="HTH araC/xylS-type" evidence="4">
    <location>
        <begin position="226"/>
        <end position="327"/>
    </location>
</feature>
<sequence>MSTSVGGPASVSLVSRDVEEARHVGGRLFYPHSVEVLGDQQSFGIHLDAAELGPVTMGWLSYDTEVEIETGKLQDWYQVNVPVSGRLKTSSGADRIIATPSCAAVYRADRGSVLQGWGQETRRILGMKIERRAVEEQLALLLGRPIRNPIAFDLALDITTGHGQQWWSVMRALSVQLRDTDALFRHPLLLAPLTQSVIVSLLLASRHDYSEQLAATVAPACPAAVEHAKQYIEAHADEPLTALEIAGAVGVSLRALQHGFQTSLQTTPMRYLRDLRLRKVRGDLLTADPETAGVAEIAYRWGFNHLGRFAGQYREMFGESPSAALRSTTSR</sequence>
<keyword evidence="3" id="KW-0804">Transcription</keyword>
<dbReference type="Pfam" id="PF14525">
    <property type="entry name" value="AraC_binding_2"/>
    <property type="match status" value="1"/>
</dbReference>
<dbReference type="Gene3D" id="1.10.10.60">
    <property type="entry name" value="Homeodomain-like"/>
    <property type="match status" value="1"/>
</dbReference>
<evidence type="ECO:0000256" key="3">
    <source>
        <dbReference type="ARBA" id="ARBA00023163"/>
    </source>
</evidence>
<keyword evidence="1" id="KW-0805">Transcription regulation</keyword>
<dbReference type="EMBL" id="JAWLKA010000012">
    <property type="protein sequence ID" value="MDV6283077.1"/>
    <property type="molecule type" value="Genomic_DNA"/>
</dbReference>
<evidence type="ECO:0000313" key="6">
    <source>
        <dbReference type="Proteomes" id="UP001185737"/>
    </source>
</evidence>
<dbReference type="InterPro" id="IPR050204">
    <property type="entry name" value="AraC_XylS_family_regulators"/>
</dbReference>
<dbReference type="InterPro" id="IPR018062">
    <property type="entry name" value="HTH_AraC-typ_CS"/>
</dbReference>
<name>A0ABU4CHP6_RHOJO</name>
<accession>A0ABU4CHP6</accession>
<dbReference type="SUPFAM" id="SSF46689">
    <property type="entry name" value="Homeodomain-like"/>
    <property type="match status" value="2"/>
</dbReference>
<proteinExistence type="predicted"/>
<evidence type="ECO:0000313" key="5">
    <source>
        <dbReference type="EMBL" id="MDV6283077.1"/>
    </source>
</evidence>
<comment type="caution">
    <text evidence="5">The sequence shown here is derived from an EMBL/GenBank/DDBJ whole genome shotgun (WGS) entry which is preliminary data.</text>
</comment>
<dbReference type="InterPro" id="IPR009057">
    <property type="entry name" value="Homeodomain-like_sf"/>
</dbReference>
<evidence type="ECO:0000259" key="4">
    <source>
        <dbReference type="PROSITE" id="PS01124"/>
    </source>
</evidence>
<gene>
    <name evidence="5" type="ORF">R3Q59_21460</name>
</gene>
<dbReference type="RefSeq" id="WP_283333119.1">
    <property type="nucleotide sequence ID" value="NZ_JAWLKA010000012.1"/>
</dbReference>
<evidence type="ECO:0000256" key="2">
    <source>
        <dbReference type="ARBA" id="ARBA00023125"/>
    </source>
</evidence>
<dbReference type="PROSITE" id="PS01124">
    <property type="entry name" value="HTH_ARAC_FAMILY_2"/>
    <property type="match status" value="1"/>
</dbReference>
<dbReference type="InterPro" id="IPR018060">
    <property type="entry name" value="HTH_AraC"/>
</dbReference>